<feature type="compositionally biased region" description="Polar residues" evidence="6">
    <location>
        <begin position="167"/>
        <end position="176"/>
    </location>
</feature>
<comment type="similarity">
    <text evidence="2">Belongs to the TrbI/VirB10 family.</text>
</comment>
<dbReference type="EMBL" id="JAPDOG010000011">
    <property type="protein sequence ID" value="MCW3782614.1"/>
    <property type="molecule type" value="Genomic_DNA"/>
</dbReference>
<evidence type="ECO:0000256" key="1">
    <source>
        <dbReference type="ARBA" id="ARBA00004167"/>
    </source>
</evidence>
<evidence type="ECO:0000256" key="4">
    <source>
        <dbReference type="ARBA" id="ARBA00022989"/>
    </source>
</evidence>
<evidence type="ECO:0000256" key="2">
    <source>
        <dbReference type="ARBA" id="ARBA00010265"/>
    </source>
</evidence>
<evidence type="ECO:0000313" key="9">
    <source>
        <dbReference type="Proteomes" id="UP001207582"/>
    </source>
</evidence>
<evidence type="ECO:0008006" key="10">
    <source>
        <dbReference type="Google" id="ProtNLM"/>
    </source>
</evidence>
<dbReference type="Pfam" id="PF03743">
    <property type="entry name" value="TrbI"/>
    <property type="match status" value="1"/>
</dbReference>
<dbReference type="CDD" id="cd16431">
    <property type="entry name" value="IcmE"/>
    <property type="match status" value="1"/>
</dbReference>
<dbReference type="Proteomes" id="UP001207582">
    <property type="component" value="Unassembled WGS sequence"/>
</dbReference>
<evidence type="ECO:0000313" key="8">
    <source>
        <dbReference type="EMBL" id="MCW3782614.1"/>
    </source>
</evidence>
<accession>A0ABT3J4K0</accession>
<keyword evidence="5 7" id="KW-0472">Membrane</keyword>
<dbReference type="InterPro" id="IPR042217">
    <property type="entry name" value="T4SS_VirB10/TrbI"/>
</dbReference>
<dbReference type="InterPro" id="IPR049855">
    <property type="entry name" value="DotG/IcmE-like_C"/>
</dbReference>
<evidence type="ECO:0000256" key="6">
    <source>
        <dbReference type="SAM" id="MobiDB-lite"/>
    </source>
</evidence>
<evidence type="ECO:0000256" key="7">
    <source>
        <dbReference type="SAM" id="Phobius"/>
    </source>
</evidence>
<protein>
    <recommendedName>
        <fullName evidence="10">Type IV secretion system protein VirB10</fullName>
    </recommendedName>
</protein>
<proteinExistence type="inferred from homology"/>
<evidence type="ECO:0000256" key="3">
    <source>
        <dbReference type="ARBA" id="ARBA00022692"/>
    </source>
</evidence>
<feature type="transmembrane region" description="Helical" evidence="7">
    <location>
        <begin position="32"/>
        <end position="52"/>
    </location>
</feature>
<feature type="region of interest" description="Disordered" evidence="6">
    <location>
        <begin position="135"/>
        <end position="181"/>
    </location>
</feature>
<keyword evidence="3 7" id="KW-0812">Transmembrane</keyword>
<comment type="subcellular location">
    <subcellularLocation>
        <location evidence="1">Membrane</location>
        <topology evidence="1">Single-pass membrane protein</topology>
    </subcellularLocation>
</comment>
<dbReference type="InterPro" id="IPR005498">
    <property type="entry name" value="T4SS_VirB10/TraB/TrbI"/>
</dbReference>
<keyword evidence="4 7" id="KW-1133">Transmembrane helix</keyword>
<organism evidence="8 9">
    <name type="scientific">Defluviimonas salinarum</name>
    <dbReference type="NCBI Taxonomy" id="2992147"/>
    <lineage>
        <taxon>Bacteria</taxon>
        <taxon>Pseudomonadati</taxon>
        <taxon>Pseudomonadota</taxon>
        <taxon>Alphaproteobacteria</taxon>
        <taxon>Rhodobacterales</taxon>
        <taxon>Paracoccaceae</taxon>
        <taxon>Albidovulum</taxon>
    </lineage>
</organism>
<evidence type="ECO:0000256" key="5">
    <source>
        <dbReference type="ARBA" id="ARBA00023136"/>
    </source>
</evidence>
<comment type="caution">
    <text evidence="8">The sequence shown here is derived from an EMBL/GenBank/DDBJ whole genome shotgun (WGS) entry which is preliminary data.</text>
</comment>
<reference evidence="8 9" key="1">
    <citation type="submission" date="2022-10" db="EMBL/GenBank/DDBJ databases">
        <title>Defluviimonas sp. CAU 1641 isolated from mud.</title>
        <authorList>
            <person name="Kim W."/>
        </authorList>
    </citation>
    <scope>NUCLEOTIDE SEQUENCE [LARGE SCALE GENOMIC DNA]</scope>
    <source>
        <strain evidence="8 9">CAU 1641</strain>
    </source>
</reference>
<keyword evidence="9" id="KW-1185">Reference proteome</keyword>
<dbReference type="Gene3D" id="2.40.128.260">
    <property type="entry name" value="Type IV secretion system, VirB10/TraB/TrbI"/>
    <property type="match status" value="1"/>
</dbReference>
<name>A0ABT3J4K0_9RHOB</name>
<sequence>MTQNPNDTVNIPEGDVIDDAAPARRKSGLPPVVKFGLLVSGAMLVIGGGVFYTAKQQVAPSVAPRAASLDATPGGVIQRDSELYQDSVRTMNENRAQRAGELGITSVPTPEVIMQPVEEPMEIREVAIPDEAAKVQEAAPAEQAKPVERRLLPKPQPAPKRVEQAQPAAQSGSVSENGGEKEENPYIARIGSQMASMAPALMPKQMSSATVTTAEKEDGVSGSGMNGSADAGSGGEPAPAILIRPGDVIYAETLTSVNSDSPSPVMVEITSGDFKGARLVGEFTAEKTAGRMVVAFSNMTLEDGTVMAVNAFAVDGRSAETAVASDVERRYVARYAPIVASTFISGFAESAAQPSTTVVGSGDNATVSIDAATAEQSLLAGVAAASTAVASDIMTYAPKGPKIILRDGYPLGILFVDPVYESRS</sequence>
<dbReference type="RefSeq" id="WP_264772348.1">
    <property type="nucleotide sequence ID" value="NZ_JAPDOG010000011.1"/>
</dbReference>
<gene>
    <name evidence="8" type="ORF">OM960_13560</name>
</gene>
<feature type="region of interest" description="Disordered" evidence="6">
    <location>
        <begin position="205"/>
        <end position="237"/>
    </location>
</feature>